<gene>
    <name evidence="1" type="ORF">IQ17_07312</name>
</gene>
<evidence type="ECO:0000313" key="1">
    <source>
        <dbReference type="EMBL" id="TWH91860.1"/>
    </source>
</evidence>
<name>A0A562K8V7_9BRAD</name>
<evidence type="ECO:0000313" key="2">
    <source>
        <dbReference type="Proteomes" id="UP000317176"/>
    </source>
</evidence>
<protein>
    <submittedName>
        <fullName evidence="1">Uncharacterized protein</fullName>
    </submittedName>
</protein>
<keyword evidence="2" id="KW-1185">Reference proteome</keyword>
<proteinExistence type="predicted"/>
<dbReference type="Proteomes" id="UP000317176">
    <property type="component" value="Unassembled WGS sequence"/>
</dbReference>
<reference evidence="1 2" key="1">
    <citation type="journal article" date="2015" name="Stand. Genomic Sci.">
        <title>Genomic Encyclopedia of Bacterial and Archaeal Type Strains, Phase III: the genomes of soil and plant-associated and newly described type strains.</title>
        <authorList>
            <person name="Whitman W.B."/>
            <person name="Woyke T."/>
            <person name="Klenk H.P."/>
            <person name="Zhou Y."/>
            <person name="Lilburn T.G."/>
            <person name="Beck B.J."/>
            <person name="De Vos P."/>
            <person name="Vandamme P."/>
            <person name="Eisen J.A."/>
            <person name="Garrity G."/>
            <person name="Hugenholtz P."/>
            <person name="Kyrpides N.C."/>
        </authorList>
    </citation>
    <scope>NUCLEOTIDE SEQUENCE [LARGE SCALE GENOMIC DNA]</scope>
    <source>
        <strain evidence="1 2">CGMCC 1.10947</strain>
    </source>
</reference>
<dbReference type="EMBL" id="VLKL01000059">
    <property type="protein sequence ID" value="TWH91860.1"/>
    <property type="molecule type" value="Genomic_DNA"/>
</dbReference>
<sequence length="52" mass="5896">MTLKKEPSDQEIGEIKRKLKAGKLDKEDLHALEALVERSEHATKKLRAAIVE</sequence>
<dbReference type="RefSeq" id="WP_167520821.1">
    <property type="nucleotide sequence ID" value="NZ_CP088014.1"/>
</dbReference>
<comment type="caution">
    <text evidence="1">The sequence shown here is derived from an EMBL/GenBank/DDBJ whole genome shotgun (WGS) entry which is preliminary data.</text>
</comment>
<organism evidence="1 2">
    <name type="scientific">Bradyrhizobium daqingense</name>
    <dbReference type="NCBI Taxonomy" id="993502"/>
    <lineage>
        <taxon>Bacteria</taxon>
        <taxon>Pseudomonadati</taxon>
        <taxon>Pseudomonadota</taxon>
        <taxon>Alphaproteobacteria</taxon>
        <taxon>Hyphomicrobiales</taxon>
        <taxon>Nitrobacteraceae</taxon>
        <taxon>Bradyrhizobium</taxon>
    </lineage>
</organism>
<dbReference type="AlphaFoldDB" id="A0A562K8V7"/>
<accession>A0A562K8V7</accession>